<feature type="compositionally biased region" description="Basic and acidic residues" evidence="1">
    <location>
        <begin position="169"/>
        <end position="208"/>
    </location>
</feature>
<feature type="region of interest" description="Disordered" evidence="1">
    <location>
        <begin position="1"/>
        <end position="224"/>
    </location>
</feature>
<dbReference type="AlphaFoldDB" id="A0A4U0U573"/>
<name>A0A4U0U573_9PEZI</name>
<comment type="caution">
    <text evidence="2">The sequence shown here is derived from an EMBL/GenBank/DDBJ whole genome shotgun (WGS) entry which is preliminary data.</text>
</comment>
<reference evidence="2 3" key="1">
    <citation type="submission" date="2017-03" db="EMBL/GenBank/DDBJ databases">
        <title>Genomes of endolithic fungi from Antarctica.</title>
        <authorList>
            <person name="Coleine C."/>
            <person name="Masonjones S."/>
            <person name="Stajich J.E."/>
        </authorList>
    </citation>
    <scope>NUCLEOTIDE SEQUENCE [LARGE SCALE GENOMIC DNA]</scope>
    <source>
        <strain evidence="2 3">CCFEE 6315</strain>
    </source>
</reference>
<evidence type="ECO:0000313" key="3">
    <source>
        <dbReference type="Proteomes" id="UP000308549"/>
    </source>
</evidence>
<dbReference type="EMBL" id="NAJL01000012">
    <property type="protein sequence ID" value="TKA30148.1"/>
    <property type="molecule type" value="Genomic_DNA"/>
</dbReference>
<evidence type="ECO:0000313" key="2">
    <source>
        <dbReference type="EMBL" id="TKA30148.1"/>
    </source>
</evidence>
<feature type="compositionally biased region" description="Low complexity" evidence="1">
    <location>
        <begin position="247"/>
        <end position="263"/>
    </location>
</feature>
<evidence type="ECO:0008006" key="4">
    <source>
        <dbReference type="Google" id="ProtNLM"/>
    </source>
</evidence>
<sequence>MSEKRKAEGERPVVDYRPGSGKKKQKQKGGFRVGPANLPDGTYKRKTQDIKKSLIGRAQIKKDYAKLKRQGKVPEEPETLPVPASLAAEQKQQAKQTEQTEQQTKQSEQPNEPELEPTAVTDAAPHPDRQQLIDKAAEAPAEEETPIGGGEAAPVSWQRKPRRPKALPFKREHEEAMQRKAEAEERRAAREAAERQRQQKIEDRERFRKAMAKARQGGPNGQRKLGRESTVLLEKVKRMVGDGGGKAAAATPATPSQPTTPVSTAPLSVTLEAAPPTLLVTLLKAEPTPPPLEMEPVVDAEIEFVPLPVLMLPVIKPEPLLIDVVVLPVLEVAEPYNHINSRAQKRGSSDSTYRQTHLGTSSRGEAGDGIACDLVEKSSSANAFSL</sequence>
<dbReference type="OrthoDB" id="2135053at2759"/>
<protein>
    <recommendedName>
        <fullName evidence="4">rRNA-processing protein FYV7</fullName>
    </recommendedName>
</protein>
<feature type="compositionally biased region" description="Basic and acidic residues" evidence="1">
    <location>
        <begin position="42"/>
        <end position="52"/>
    </location>
</feature>
<gene>
    <name evidence="2" type="ORF">B0A50_02867</name>
</gene>
<dbReference type="PANTHER" id="PTHR41805">
    <property type="entry name" value="EXPRESSED PROTEIN"/>
    <property type="match status" value="1"/>
</dbReference>
<feature type="compositionally biased region" description="Basic and acidic residues" evidence="1">
    <location>
        <begin position="1"/>
        <end position="14"/>
    </location>
</feature>
<feature type="compositionally biased region" description="Basic residues" evidence="1">
    <location>
        <begin position="20"/>
        <end position="29"/>
    </location>
</feature>
<dbReference type="Proteomes" id="UP000308549">
    <property type="component" value="Unassembled WGS sequence"/>
</dbReference>
<feature type="compositionally biased region" description="Polar residues" evidence="1">
    <location>
        <begin position="349"/>
        <end position="363"/>
    </location>
</feature>
<organism evidence="2 3">
    <name type="scientific">Salinomyces thailandicus</name>
    <dbReference type="NCBI Taxonomy" id="706561"/>
    <lineage>
        <taxon>Eukaryota</taxon>
        <taxon>Fungi</taxon>
        <taxon>Dikarya</taxon>
        <taxon>Ascomycota</taxon>
        <taxon>Pezizomycotina</taxon>
        <taxon>Dothideomycetes</taxon>
        <taxon>Dothideomycetidae</taxon>
        <taxon>Mycosphaerellales</taxon>
        <taxon>Teratosphaeriaceae</taxon>
        <taxon>Salinomyces</taxon>
    </lineage>
</organism>
<feature type="region of interest" description="Disordered" evidence="1">
    <location>
        <begin position="341"/>
        <end position="366"/>
    </location>
</feature>
<dbReference type="PANTHER" id="PTHR41805:SF1">
    <property type="entry name" value="RRNA-PROCESSING PROTEIN FYV7"/>
    <property type="match status" value="1"/>
</dbReference>
<proteinExistence type="predicted"/>
<keyword evidence="3" id="KW-1185">Reference proteome</keyword>
<accession>A0A4U0U573</accession>
<feature type="compositionally biased region" description="Basic and acidic residues" evidence="1">
    <location>
        <begin position="125"/>
        <end position="137"/>
    </location>
</feature>
<evidence type="ECO:0000256" key="1">
    <source>
        <dbReference type="SAM" id="MobiDB-lite"/>
    </source>
</evidence>
<feature type="region of interest" description="Disordered" evidence="1">
    <location>
        <begin position="242"/>
        <end position="263"/>
    </location>
</feature>
<feature type="compositionally biased region" description="Low complexity" evidence="1">
    <location>
        <begin position="87"/>
        <end position="106"/>
    </location>
</feature>